<dbReference type="Pfam" id="PF17823">
    <property type="entry name" value="DUF5585"/>
    <property type="match status" value="1"/>
</dbReference>
<dbReference type="EMBL" id="MCFN01000375">
    <property type="protein sequence ID" value="OXB59693.1"/>
    <property type="molecule type" value="Genomic_DNA"/>
</dbReference>
<keyword evidence="4" id="KW-1185">Reference proteome</keyword>
<proteinExistence type="predicted"/>
<sequence>MRLPPLGCVFFGLKLPFVFCERDLEELVKLAPGKRSLPARPALKMWTAIVFFLLISFCICENRFSVLKARGVHVVRINRLTSGKQCRQACQGPAASGKGLVPGQEFQLGFLFLKVANLLLFLGNHQCNWSVSYQSHCVLLQCDQLSVCQNAGEQDIKDLLGEVVFGERETVLFHHQSYQQEKERMVNAQVEQRNRENLFFSTTQAYRIRLRHLLAADSTSASNSTTSTVTASTTAVISTGTSMSVLTATSKTTTKASNASGSLQTTAMSSTVFSPTPANVSASASSNVTKLPITTENLGNNSFGSVLPPSPTSSYPLAAISEAGTQMSETREFNAASTSRSTNLTSVGVGLKTPSPPLNTSSQQGARTSAALTPSVSPHSEKPTTVMLPKTSAAPTSLSELSSFQGSTKDAMVLTIGPTEEATTEHGMKSTSHSPSTKHTTTAPANTPGTTTLSTAETQGTNNEYLLIAAEPLTQYLVDKSLLLAVLLFGTFFFITVIVLFIIQAYESYKKKDYTQVDYLINGMYVDSEM</sequence>
<feature type="transmembrane region" description="Helical" evidence="2">
    <location>
        <begin position="482"/>
        <end position="506"/>
    </location>
</feature>
<dbReference type="OrthoDB" id="10071013at2759"/>
<evidence type="ECO:0000256" key="2">
    <source>
        <dbReference type="SAM" id="Phobius"/>
    </source>
</evidence>
<dbReference type="STRING" id="9009.A0A226MWI7"/>
<dbReference type="AlphaFoldDB" id="A0A226MWI7"/>
<comment type="caution">
    <text evidence="3">The sequence shown here is derived from an EMBL/GenBank/DDBJ whole genome shotgun (WGS) entry which is preliminary data.</text>
</comment>
<keyword evidence="2" id="KW-0812">Transmembrane</keyword>
<feature type="region of interest" description="Disordered" evidence="1">
    <location>
        <begin position="420"/>
        <end position="457"/>
    </location>
</feature>
<evidence type="ECO:0000313" key="4">
    <source>
        <dbReference type="Proteomes" id="UP000198323"/>
    </source>
</evidence>
<keyword evidence="2" id="KW-1133">Transmembrane helix</keyword>
<evidence type="ECO:0000313" key="3">
    <source>
        <dbReference type="EMBL" id="OXB59693.1"/>
    </source>
</evidence>
<feature type="compositionally biased region" description="Low complexity" evidence="1">
    <location>
        <begin position="429"/>
        <end position="452"/>
    </location>
</feature>
<organism evidence="3 4">
    <name type="scientific">Callipepla squamata</name>
    <name type="common">Scaled quail</name>
    <dbReference type="NCBI Taxonomy" id="9009"/>
    <lineage>
        <taxon>Eukaryota</taxon>
        <taxon>Metazoa</taxon>
        <taxon>Chordata</taxon>
        <taxon>Craniata</taxon>
        <taxon>Vertebrata</taxon>
        <taxon>Euteleostomi</taxon>
        <taxon>Archelosauria</taxon>
        <taxon>Archosauria</taxon>
        <taxon>Dinosauria</taxon>
        <taxon>Saurischia</taxon>
        <taxon>Theropoda</taxon>
        <taxon>Coelurosauria</taxon>
        <taxon>Aves</taxon>
        <taxon>Neognathae</taxon>
        <taxon>Galloanserae</taxon>
        <taxon>Galliformes</taxon>
        <taxon>Odontophoridae</taxon>
        <taxon>Callipepla</taxon>
    </lineage>
</organism>
<keyword evidence="2" id="KW-0472">Membrane</keyword>
<evidence type="ECO:0000256" key="1">
    <source>
        <dbReference type="SAM" id="MobiDB-lite"/>
    </source>
</evidence>
<dbReference type="Proteomes" id="UP000198323">
    <property type="component" value="Unassembled WGS sequence"/>
</dbReference>
<feature type="compositionally biased region" description="Polar residues" evidence="1">
    <location>
        <begin position="335"/>
        <end position="346"/>
    </location>
</feature>
<feature type="compositionally biased region" description="Polar residues" evidence="1">
    <location>
        <begin position="358"/>
        <end position="378"/>
    </location>
</feature>
<reference evidence="3 4" key="1">
    <citation type="submission" date="2016-07" db="EMBL/GenBank/DDBJ databases">
        <title>Disparate Historic Effective Population Sizes Predicted by Modern Levels of Genome Diversity for the Scaled Quail (Callipepla squamata) and the Northern Bobwhite (Colinus virginianus): Inferences from First and Second Generation Draft Genome Assemblies for Sympatric New World Quail.</title>
        <authorList>
            <person name="Oldeschulte D.L."/>
            <person name="Halley Y.A."/>
            <person name="Bhattarai E.K."/>
            <person name="Brashear W.A."/>
            <person name="Hill J."/>
            <person name="Metz R.P."/>
            <person name="Johnson C.D."/>
            <person name="Rollins D."/>
            <person name="Peterson M.J."/>
            <person name="Bickhart D.M."/>
            <person name="Decker J.E."/>
            <person name="Seabury C.M."/>
        </authorList>
    </citation>
    <scope>NUCLEOTIDE SEQUENCE [LARGE SCALE GENOMIC DNA]</scope>
    <source>
        <strain evidence="3 4">Texas</strain>
        <tissue evidence="3">Leg muscle</tissue>
    </source>
</reference>
<feature type="region of interest" description="Disordered" evidence="1">
    <location>
        <begin position="326"/>
        <end position="386"/>
    </location>
</feature>
<protein>
    <submittedName>
        <fullName evidence="3">Uncharacterized protein</fullName>
    </submittedName>
</protein>
<gene>
    <name evidence="3" type="ORF">ASZ78_012614</name>
</gene>
<name>A0A226MWI7_CALSU</name>
<accession>A0A226MWI7</accession>
<dbReference type="InterPro" id="IPR041056">
    <property type="entry name" value="DUF5585"/>
</dbReference>